<feature type="compositionally biased region" description="Polar residues" evidence="1">
    <location>
        <begin position="35"/>
        <end position="50"/>
    </location>
</feature>
<accession>A0A914CAW1</accession>
<dbReference type="Pfam" id="PF22945">
    <property type="entry name" value="LEM-3_GIY-YIG"/>
    <property type="match status" value="1"/>
</dbReference>
<evidence type="ECO:0000256" key="1">
    <source>
        <dbReference type="SAM" id="MobiDB-lite"/>
    </source>
</evidence>
<feature type="compositionally biased region" description="Basic and acidic residues" evidence="1">
    <location>
        <begin position="358"/>
        <end position="375"/>
    </location>
</feature>
<dbReference type="WBParaSite" id="ACRNAN_Path_730.g2767.t1">
    <property type="protein sequence ID" value="ACRNAN_Path_730.g2767.t1"/>
    <property type="gene ID" value="ACRNAN_Path_730.g2767"/>
</dbReference>
<evidence type="ECO:0000313" key="2">
    <source>
        <dbReference type="Proteomes" id="UP000887540"/>
    </source>
</evidence>
<evidence type="ECO:0000313" key="3">
    <source>
        <dbReference type="WBParaSite" id="ACRNAN_Path_730.g2767.t1"/>
    </source>
</evidence>
<feature type="compositionally biased region" description="Basic residues" evidence="1">
    <location>
        <begin position="376"/>
        <end position="385"/>
    </location>
</feature>
<feature type="compositionally biased region" description="Low complexity" evidence="1">
    <location>
        <begin position="336"/>
        <end position="347"/>
    </location>
</feature>
<organism evidence="2 3">
    <name type="scientific">Acrobeloides nanus</name>
    <dbReference type="NCBI Taxonomy" id="290746"/>
    <lineage>
        <taxon>Eukaryota</taxon>
        <taxon>Metazoa</taxon>
        <taxon>Ecdysozoa</taxon>
        <taxon>Nematoda</taxon>
        <taxon>Chromadorea</taxon>
        <taxon>Rhabditida</taxon>
        <taxon>Tylenchina</taxon>
        <taxon>Cephalobomorpha</taxon>
        <taxon>Cephaloboidea</taxon>
        <taxon>Cephalobidae</taxon>
        <taxon>Acrobeloides</taxon>
    </lineage>
</organism>
<dbReference type="Proteomes" id="UP000887540">
    <property type="component" value="Unplaced"/>
</dbReference>
<feature type="compositionally biased region" description="Basic residues" evidence="1">
    <location>
        <begin position="348"/>
        <end position="357"/>
    </location>
</feature>
<sequence>MKNINANEVPNALKKIFKDQTRLGEKIRDDELTTESEPSSTNISTRPGSANQYPVHNVIITFKENTTYIPINRENEQEMEAIIQQSSNMLGFSAELLQAFETTPKTIDKETNQFIDPYQSQAIQPGDWFFHIAVDASKIENKQTCKFRDFVNAIFYVGAGRSIYHRSLYLKWLLSTIKNDQHNRFHRMYELREGTYIVTPGSDWDEKVIKCHTGPIIEAIGQNNLPYCAAPSYKGTEIENYSQTLRHKLGALQLYRYWQYFKTAELKLFTFEEIMWESIRDELKVLIDETLGQFVNRCLPHLKKENWKIFNENSEQNKSKLKDNSGQIQILEEEQTSTSQSSNLSSKSSRRQLPRKTGRIEKHETQIQKATEKLKQRVTRSSRKI</sequence>
<dbReference type="AlphaFoldDB" id="A0A914CAW1"/>
<name>A0A914CAW1_9BILA</name>
<feature type="region of interest" description="Disordered" evidence="1">
    <location>
        <begin position="26"/>
        <end position="50"/>
    </location>
</feature>
<proteinExistence type="predicted"/>
<keyword evidence="2" id="KW-1185">Reference proteome</keyword>
<reference evidence="3" key="1">
    <citation type="submission" date="2022-11" db="UniProtKB">
        <authorList>
            <consortium name="WormBaseParasite"/>
        </authorList>
    </citation>
    <scope>IDENTIFICATION</scope>
</reference>
<feature type="region of interest" description="Disordered" evidence="1">
    <location>
        <begin position="332"/>
        <end position="385"/>
    </location>
</feature>
<protein>
    <submittedName>
        <fullName evidence="3">Uncharacterized protein</fullName>
    </submittedName>
</protein>